<feature type="region of interest" description="Disordered" evidence="1">
    <location>
        <begin position="129"/>
        <end position="152"/>
    </location>
</feature>
<dbReference type="EMBL" id="CP070499">
    <property type="protein sequence ID" value="QSB14508.1"/>
    <property type="molecule type" value="Genomic_DNA"/>
</dbReference>
<evidence type="ECO:0000313" key="3">
    <source>
        <dbReference type="Proteomes" id="UP000662857"/>
    </source>
</evidence>
<accession>A0A895YKX7</accession>
<evidence type="ECO:0000256" key="1">
    <source>
        <dbReference type="SAM" id="MobiDB-lite"/>
    </source>
</evidence>
<sequence length="152" mass="16153">MTTTGTSNQKRVRLKTTELPKPVYAAAGAGDLAYQQLRKLPEVAARTIRTASETADELRQRLAAQEETVSIRVRASAERGRSRMRETALAAQQRAVASYHNLVAHGERVVADRAGAGPDEPAQVEVIVGPVQSHDQANGASADAGQSRPTGA</sequence>
<proteinExistence type="predicted"/>
<dbReference type="AlphaFoldDB" id="A0A895YKX7"/>
<protein>
    <submittedName>
        <fullName evidence="2">Uncharacterized protein</fullName>
    </submittedName>
</protein>
<organism evidence="2 3">
    <name type="scientific">Natronosporangium hydrolyticum</name>
    <dbReference type="NCBI Taxonomy" id="2811111"/>
    <lineage>
        <taxon>Bacteria</taxon>
        <taxon>Bacillati</taxon>
        <taxon>Actinomycetota</taxon>
        <taxon>Actinomycetes</taxon>
        <taxon>Micromonosporales</taxon>
        <taxon>Micromonosporaceae</taxon>
        <taxon>Natronosporangium</taxon>
    </lineage>
</organism>
<gene>
    <name evidence="2" type="ORF">JQS43_24005</name>
</gene>
<keyword evidence="3" id="KW-1185">Reference proteome</keyword>
<dbReference type="KEGG" id="nhy:JQS43_24005"/>
<name>A0A895YKX7_9ACTN</name>
<evidence type="ECO:0000313" key="2">
    <source>
        <dbReference type="EMBL" id="QSB14508.1"/>
    </source>
</evidence>
<dbReference type="Proteomes" id="UP000662857">
    <property type="component" value="Chromosome"/>
</dbReference>
<reference evidence="2" key="1">
    <citation type="submission" date="2021-02" db="EMBL/GenBank/DDBJ databases">
        <title>Natrosporangium hydrolyticum gen. nov., sp. nov, a haloalkaliphilic actinobacterium from a soda solonchak soil.</title>
        <authorList>
            <person name="Sorokin D.Y."/>
            <person name="Khijniak T.V."/>
            <person name="Zakharycheva A.P."/>
            <person name="Boueva O.V."/>
            <person name="Ariskina E.V."/>
            <person name="Hahnke R.L."/>
            <person name="Bunk B."/>
            <person name="Sproer C."/>
            <person name="Schumann P."/>
            <person name="Evtushenko L.I."/>
            <person name="Kublanov I.V."/>
        </authorList>
    </citation>
    <scope>NUCLEOTIDE SEQUENCE</scope>
    <source>
        <strain evidence="2">DSM 106523</strain>
    </source>
</reference>
<dbReference type="RefSeq" id="WP_239676645.1">
    <property type="nucleotide sequence ID" value="NZ_CP070499.1"/>
</dbReference>